<dbReference type="SMART" id="SM01130">
    <property type="entry name" value="DHDPS"/>
    <property type="match status" value="1"/>
</dbReference>
<keyword evidence="1 3" id="KW-0456">Lyase</keyword>
<keyword evidence="2" id="KW-0704">Schiff base</keyword>
<dbReference type="InterPro" id="IPR020625">
    <property type="entry name" value="Schiff_base-form_aldolases_AS"/>
</dbReference>
<reference evidence="6 7" key="1">
    <citation type="submission" date="2019-11" db="EMBL/GenBank/DDBJ databases">
        <title>Divergent Streptococcus suis from cattle.</title>
        <authorList>
            <person name="Williamson C."/>
        </authorList>
    </citation>
    <scope>NUCLEOTIDE SEQUENCE [LARGE SCALE GENOMIC DNA]</scope>
    <source>
        <strain evidence="6 7">10-36905</strain>
    </source>
</reference>
<protein>
    <submittedName>
        <fullName evidence="6">Dihydrodipicolinate synthase family protein</fullName>
    </submittedName>
</protein>
<dbReference type="GO" id="GO:0008747">
    <property type="term" value="F:N-acetylneuraminate lyase activity"/>
    <property type="evidence" value="ECO:0007669"/>
    <property type="project" value="TreeGrafter"/>
</dbReference>
<evidence type="ECO:0000256" key="3">
    <source>
        <dbReference type="PIRNR" id="PIRNR001365"/>
    </source>
</evidence>
<dbReference type="CDD" id="cd00408">
    <property type="entry name" value="DHDPS-like"/>
    <property type="match status" value="1"/>
</dbReference>
<dbReference type="RefSeq" id="WP_160864321.1">
    <property type="nucleotide sequence ID" value="NZ_WNXH01000012.1"/>
</dbReference>
<dbReference type="PIRSF" id="PIRSF001365">
    <property type="entry name" value="DHDPS"/>
    <property type="match status" value="1"/>
</dbReference>
<comment type="caution">
    <text evidence="6">The sequence shown here is derived from an EMBL/GenBank/DDBJ whole genome shotgun (WGS) entry which is preliminary data.</text>
</comment>
<dbReference type="Proteomes" id="UP000483765">
    <property type="component" value="Unassembled WGS sequence"/>
</dbReference>
<gene>
    <name evidence="6" type="ORF">GLP18_07740</name>
</gene>
<comment type="similarity">
    <text evidence="3">Belongs to the DapA family.</text>
</comment>
<evidence type="ECO:0000256" key="4">
    <source>
        <dbReference type="PIRSR" id="PIRSR001365-1"/>
    </source>
</evidence>
<dbReference type="InterPro" id="IPR013785">
    <property type="entry name" value="Aldolase_TIM"/>
</dbReference>
<dbReference type="PROSITE" id="PS00666">
    <property type="entry name" value="DHDPS_2"/>
    <property type="match status" value="1"/>
</dbReference>
<evidence type="ECO:0000256" key="5">
    <source>
        <dbReference type="PIRSR" id="PIRSR001365-2"/>
    </source>
</evidence>
<feature type="active site" description="Proton donor/acceptor" evidence="4">
    <location>
        <position position="134"/>
    </location>
</feature>
<dbReference type="Gene3D" id="3.20.20.70">
    <property type="entry name" value="Aldolase class I"/>
    <property type="match status" value="1"/>
</dbReference>
<name>A0A6L8MY54_STRSU</name>
<dbReference type="PANTHER" id="PTHR42849">
    <property type="entry name" value="N-ACETYLNEURAMINATE LYASE"/>
    <property type="match status" value="1"/>
</dbReference>
<dbReference type="PANTHER" id="PTHR42849:SF1">
    <property type="entry name" value="N-ACETYLNEURAMINATE LYASE"/>
    <property type="match status" value="1"/>
</dbReference>
<dbReference type="SUPFAM" id="SSF51569">
    <property type="entry name" value="Aldolase"/>
    <property type="match status" value="1"/>
</dbReference>
<organism evidence="6 7">
    <name type="scientific">Streptococcus suis</name>
    <dbReference type="NCBI Taxonomy" id="1307"/>
    <lineage>
        <taxon>Bacteria</taxon>
        <taxon>Bacillati</taxon>
        <taxon>Bacillota</taxon>
        <taxon>Bacilli</taxon>
        <taxon>Lactobacillales</taxon>
        <taxon>Streptococcaceae</taxon>
        <taxon>Streptococcus</taxon>
    </lineage>
</organism>
<evidence type="ECO:0000256" key="2">
    <source>
        <dbReference type="ARBA" id="ARBA00023270"/>
    </source>
</evidence>
<proteinExistence type="inferred from homology"/>
<dbReference type="GO" id="GO:0019262">
    <property type="term" value="P:N-acetylneuraminate catabolic process"/>
    <property type="evidence" value="ECO:0007669"/>
    <property type="project" value="TreeGrafter"/>
</dbReference>
<dbReference type="AlphaFoldDB" id="A0A6L8MY54"/>
<sequence>MKLEGIITAMATPIDSNECVSDEGVESLVEHLISGGVSGLFILGTNGEFYSMTDDAKVEYVELVVRIVDGRVPVYAGTGDIGTNKVIELTKRMKNVGVSAVSIITPFMISLSQEEIYQHYVQISEQVELPIILYNIPSNTKLNIEPVTVGRLAKISNIIGIKDSSGDLDNLKGYLDQTKNEEFSVLVGSDSKILEALKLGASGAVAATSNVLTKTDVGIYNEFFVGNLDKAQELQESLEEYRRILKFGTVPSVLKYTLREIGIPVGYPFAPVRELLSLNQKQEINNVLDCYRKIEGF</sequence>
<evidence type="ECO:0000313" key="7">
    <source>
        <dbReference type="Proteomes" id="UP000483765"/>
    </source>
</evidence>
<dbReference type="EMBL" id="WNXH01000012">
    <property type="protein sequence ID" value="MYN70111.1"/>
    <property type="molecule type" value="Genomic_DNA"/>
</dbReference>
<feature type="active site" description="Schiff-base intermediate with substrate" evidence="4">
    <location>
        <position position="162"/>
    </location>
</feature>
<dbReference type="PRINTS" id="PR00146">
    <property type="entry name" value="DHPICSNTHASE"/>
</dbReference>
<dbReference type="InterPro" id="IPR002220">
    <property type="entry name" value="DapA-like"/>
</dbReference>
<accession>A0A6L8MY54</accession>
<dbReference type="Pfam" id="PF00701">
    <property type="entry name" value="DHDPS"/>
    <property type="match status" value="1"/>
</dbReference>
<evidence type="ECO:0000256" key="1">
    <source>
        <dbReference type="ARBA" id="ARBA00023239"/>
    </source>
</evidence>
<dbReference type="GO" id="GO:0005829">
    <property type="term" value="C:cytosol"/>
    <property type="evidence" value="ECO:0007669"/>
    <property type="project" value="TreeGrafter"/>
</dbReference>
<evidence type="ECO:0000313" key="6">
    <source>
        <dbReference type="EMBL" id="MYN70111.1"/>
    </source>
</evidence>
<feature type="binding site" evidence="5">
    <location>
        <position position="205"/>
    </location>
    <ligand>
        <name>pyruvate</name>
        <dbReference type="ChEBI" id="CHEBI:15361"/>
    </ligand>
</feature>